<organism evidence="2 3">
    <name type="scientific">Candidatus Uhrbacteria bacterium RIFCSPHIGHO2_02_FULL_57_19</name>
    <dbReference type="NCBI Taxonomy" id="1802391"/>
    <lineage>
        <taxon>Bacteria</taxon>
        <taxon>Candidatus Uhriibacteriota</taxon>
    </lineage>
</organism>
<feature type="domain" description="Nudix hydrolase" evidence="1">
    <location>
        <begin position="60"/>
        <end position="196"/>
    </location>
</feature>
<gene>
    <name evidence="2" type="ORF">A3D72_00985</name>
</gene>
<dbReference type="PROSITE" id="PS51462">
    <property type="entry name" value="NUDIX"/>
    <property type="match status" value="1"/>
</dbReference>
<dbReference type="SUPFAM" id="SSF55811">
    <property type="entry name" value="Nudix"/>
    <property type="match status" value="1"/>
</dbReference>
<sequence length="221" mass="24289">MDPKFRVPFSPQKPLEEIRTGAGLISEGATDLVQTRFITVTESPAVLGSGTRVPDFYSVRRGDALNIVPFILGDSKLVLIRKIKTASGIAYFGFPGGMMRGEDPVAHALAELREESGLEARDPVPLGFVNREPESSTDLDYFWFATVKDISGLRNDEEEGITTETVSVADAIKYAMSQYFDPFHATALWRALPIIATHMGIGSLLPHFRVALEDTMEALKL</sequence>
<evidence type="ECO:0000313" key="2">
    <source>
        <dbReference type="EMBL" id="OGL72393.1"/>
    </source>
</evidence>
<dbReference type="AlphaFoldDB" id="A0A1F7U281"/>
<accession>A0A1F7U281</accession>
<comment type="caution">
    <text evidence="2">The sequence shown here is derived from an EMBL/GenBank/DDBJ whole genome shotgun (WGS) entry which is preliminary data.</text>
</comment>
<dbReference type="InterPro" id="IPR015797">
    <property type="entry name" value="NUDIX_hydrolase-like_dom_sf"/>
</dbReference>
<dbReference type="Pfam" id="PF00293">
    <property type="entry name" value="NUDIX"/>
    <property type="match status" value="1"/>
</dbReference>
<protein>
    <recommendedName>
        <fullName evidence="1">Nudix hydrolase domain-containing protein</fullName>
    </recommendedName>
</protein>
<dbReference type="Proteomes" id="UP000176303">
    <property type="component" value="Unassembled WGS sequence"/>
</dbReference>
<dbReference type="Gene3D" id="3.90.79.10">
    <property type="entry name" value="Nucleoside Triphosphate Pyrophosphohydrolase"/>
    <property type="match status" value="1"/>
</dbReference>
<dbReference type="InterPro" id="IPR000086">
    <property type="entry name" value="NUDIX_hydrolase_dom"/>
</dbReference>
<reference evidence="2 3" key="1">
    <citation type="journal article" date="2016" name="Nat. Commun.">
        <title>Thousands of microbial genomes shed light on interconnected biogeochemical processes in an aquifer system.</title>
        <authorList>
            <person name="Anantharaman K."/>
            <person name="Brown C.T."/>
            <person name="Hug L.A."/>
            <person name="Sharon I."/>
            <person name="Castelle C.J."/>
            <person name="Probst A.J."/>
            <person name="Thomas B.C."/>
            <person name="Singh A."/>
            <person name="Wilkins M.J."/>
            <person name="Karaoz U."/>
            <person name="Brodie E.L."/>
            <person name="Williams K.H."/>
            <person name="Hubbard S.S."/>
            <person name="Banfield J.F."/>
        </authorList>
    </citation>
    <scope>NUCLEOTIDE SEQUENCE [LARGE SCALE GENOMIC DNA]</scope>
</reference>
<dbReference type="STRING" id="1802391.A3D72_00985"/>
<dbReference type="EMBL" id="MGDZ01000064">
    <property type="protein sequence ID" value="OGL72393.1"/>
    <property type="molecule type" value="Genomic_DNA"/>
</dbReference>
<proteinExistence type="predicted"/>
<name>A0A1F7U281_9BACT</name>
<evidence type="ECO:0000313" key="3">
    <source>
        <dbReference type="Proteomes" id="UP000176303"/>
    </source>
</evidence>
<evidence type="ECO:0000259" key="1">
    <source>
        <dbReference type="PROSITE" id="PS51462"/>
    </source>
</evidence>